<feature type="region of interest" description="Disordered" evidence="1">
    <location>
        <begin position="183"/>
        <end position="207"/>
    </location>
</feature>
<evidence type="ECO:0000256" key="1">
    <source>
        <dbReference type="SAM" id="MobiDB-lite"/>
    </source>
</evidence>
<dbReference type="AlphaFoldDB" id="A0A1C3L4G3"/>
<feature type="region of interest" description="Disordered" evidence="1">
    <location>
        <begin position="1"/>
        <end position="169"/>
    </location>
</feature>
<accession>A0A1C3L4G3</accession>
<feature type="compositionally biased region" description="Basic and acidic residues" evidence="1">
    <location>
        <begin position="122"/>
        <end position="132"/>
    </location>
</feature>
<feature type="compositionally biased region" description="Basic and acidic residues" evidence="1">
    <location>
        <begin position="142"/>
        <end position="157"/>
    </location>
</feature>
<dbReference type="VEuPathDB" id="PlasmoDB:POWCR01_140009500"/>
<feature type="compositionally biased region" description="Basic and acidic residues" evidence="1">
    <location>
        <begin position="196"/>
        <end position="206"/>
    </location>
</feature>
<protein>
    <recommendedName>
        <fullName evidence="4">RRM domain-containing protein</fullName>
    </recommendedName>
</protein>
<evidence type="ECO:0000313" key="3">
    <source>
        <dbReference type="Proteomes" id="UP000243200"/>
    </source>
</evidence>
<feature type="compositionally biased region" description="Acidic residues" evidence="1">
    <location>
        <begin position="22"/>
        <end position="61"/>
    </location>
</feature>
<gene>
    <name evidence="2" type="primary">PowCR01_140009500</name>
    <name evidence="2" type="ORF">POWCR01_140009500</name>
</gene>
<evidence type="ECO:0000313" key="2">
    <source>
        <dbReference type="EMBL" id="SBT82233.1"/>
    </source>
</evidence>
<dbReference type="OrthoDB" id="378345at2759"/>
<organism evidence="2 3">
    <name type="scientific">Plasmodium ovale</name>
    <name type="common">malaria parasite P. ovale</name>
    <dbReference type="NCBI Taxonomy" id="36330"/>
    <lineage>
        <taxon>Eukaryota</taxon>
        <taxon>Sar</taxon>
        <taxon>Alveolata</taxon>
        <taxon>Apicomplexa</taxon>
        <taxon>Aconoidasida</taxon>
        <taxon>Haemosporida</taxon>
        <taxon>Plasmodiidae</taxon>
        <taxon>Plasmodium</taxon>
        <taxon>Plasmodium (Plasmodium)</taxon>
    </lineage>
</organism>
<dbReference type="Proteomes" id="UP000243200">
    <property type="component" value="Chromosome 14"/>
</dbReference>
<feature type="compositionally biased region" description="Acidic residues" evidence="1">
    <location>
        <begin position="72"/>
        <end position="81"/>
    </location>
</feature>
<name>A0A1C3L4G3_PLAOA</name>
<evidence type="ECO:0008006" key="4">
    <source>
        <dbReference type="Google" id="ProtNLM"/>
    </source>
</evidence>
<sequence length="380" mass="44308">MLGKRKLGEAQQQKKKKKWVEELDNDSEEIDLDCLNNLEEDEKINLEEIEEDGVVDGEEAEKEVNEKGKDEELNELNEDDTVSNGNNKKKKRYDWMSSDDEDISSDEEEEEDMENNGEECEDGNKAESKNDGKGGSTDEIEKEGKTQSEGEIEENKRTGNYMESRSSSHLGVKENAKGIMYSNNQEVSSPNNHHSKNLDDKKKKVNDVNSLSNENVYDGSFEIIDNINKYSINPLNIKLEEIEHIITYVYFHNIHFNCITEHLVKFLESYTKNRIVQINSDKSTNYTVIYKYDEKKNDKVIINKFSHFGKLFVHVKNYQDVLRLLKLNETQFMGRIIKSIQAYKKKNSFFILQAPSHYKYFIQVVIGEKNKNSLNYVWMR</sequence>
<feature type="compositionally biased region" description="Basic and acidic residues" evidence="1">
    <location>
        <begin position="62"/>
        <end position="71"/>
    </location>
</feature>
<proteinExistence type="predicted"/>
<dbReference type="VEuPathDB" id="PlasmoDB:PocGH01_14014800"/>
<reference evidence="2 3" key="1">
    <citation type="submission" date="2016-06" db="EMBL/GenBank/DDBJ databases">
        <authorList>
            <consortium name="Pathogen Informatics"/>
        </authorList>
    </citation>
    <scope>NUCLEOTIDE SEQUENCE [LARGE SCALE GENOMIC DNA]</scope>
    <source>
        <strain evidence="2">PowCR01</strain>
    </source>
</reference>
<feature type="compositionally biased region" description="Acidic residues" evidence="1">
    <location>
        <begin position="97"/>
        <end position="121"/>
    </location>
</feature>
<dbReference type="EMBL" id="LT594518">
    <property type="protein sequence ID" value="SBT82233.1"/>
    <property type="molecule type" value="Genomic_DNA"/>
</dbReference>